<feature type="binding site" evidence="10">
    <location>
        <position position="293"/>
    </location>
    <ligand>
        <name>Mg(2+)</name>
        <dbReference type="ChEBI" id="CHEBI:18420"/>
        <label>1</label>
    </ligand>
</feature>
<proteinExistence type="inferred from homology"/>
<keyword evidence="8" id="KW-0539">Nucleus</keyword>
<feature type="binding site" evidence="10">
    <location>
        <position position="192"/>
    </location>
    <ligand>
        <name>Mg(2+)</name>
        <dbReference type="ChEBI" id="CHEBI:18420"/>
        <label>1</label>
    </ligand>
</feature>
<dbReference type="GO" id="GO:0003677">
    <property type="term" value="F:DNA binding"/>
    <property type="evidence" value="ECO:0007669"/>
    <property type="project" value="InterPro"/>
</dbReference>
<dbReference type="GO" id="GO:0003906">
    <property type="term" value="F:DNA-(apurinic or apyrimidinic site) endonuclease activity"/>
    <property type="evidence" value="ECO:0007669"/>
    <property type="project" value="TreeGrafter"/>
</dbReference>
<feature type="binding site" evidence="10">
    <location>
        <position position="7"/>
    </location>
    <ligand>
        <name>Mg(2+)</name>
        <dbReference type="ChEBI" id="CHEBI:18420"/>
        <label>1</label>
    </ligand>
</feature>
<evidence type="ECO:0000313" key="16">
    <source>
        <dbReference type="Proteomes" id="UP000022910"/>
    </source>
</evidence>
<evidence type="ECO:0000259" key="14">
    <source>
        <dbReference type="PROSITE" id="PS51999"/>
    </source>
</evidence>
<dbReference type="GO" id="GO:0008081">
    <property type="term" value="F:phosphoric diester hydrolase activity"/>
    <property type="evidence" value="ECO:0007669"/>
    <property type="project" value="TreeGrafter"/>
</dbReference>
<dbReference type="PROSITE" id="PS51435">
    <property type="entry name" value="AP_NUCLEASE_F1_4"/>
    <property type="match status" value="1"/>
</dbReference>
<keyword evidence="15" id="KW-0456">Lyase</keyword>
<keyword evidence="13" id="KW-0234">DNA repair</keyword>
<dbReference type="PROSITE" id="PS00728">
    <property type="entry name" value="AP_NUCLEASE_F1_3"/>
    <property type="match status" value="1"/>
</dbReference>
<dbReference type="Gene3D" id="3.60.10.10">
    <property type="entry name" value="Endonuclease/exonuclease/phosphatase"/>
    <property type="match status" value="1"/>
</dbReference>
<evidence type="ECO:0000256" key="8">
    <source>
        <dbReference type="ARBA" id="ARBA00023242"/>
    </source>
</evidence>
<dbReference type="EC" id="3.1.-.-" evidence="13"/>
<keyword evidence="5" id="KW-0378">Hydrolase</keyword>
<dbReference type="GO" id="GO:0006284">
    <property type="term" value="P:base-excision repair"/>
    <property type="evidence" value="ECO:0007669"/>
    <property type="project" value="TreeGrafter"/>
</dbReference>
<dbReference type="InterPro" id="IPR005135">
    <property type="entry name" value="Endo/exonuclease/phosphatase"/>
</dbReference>
<feature type="active site" description="Proton acceptor" evidence="9">
    <location>
        <position position="294"/>
    </location>
</feature>
<gene>
    <name evidence="15" type="ORF">RirG_042160</name>
</gene>
<dbReference type="SMR" id="A0A015K0U4"/>
<dbReference type="GO" id="GO:0008270">
    <property type="term" value="F:zinc ion binding"/>
    <property type="evidence" value="ECO:0007669"/>
    <property type="project" value="UniProtKB-KW"/>
</dbReference>
<dbReference type="InterPro" id="IPR036691">
    <property type="entry name" value="Endo/exonu/phosph_ase_sf"/>
</dbReference>
<dbReference type="InterPro" id="IPR020848">
    <property type="entry name" value="AP_endonuclease_F1_CS"/>
</dbReference>
<sequence>MRIITWNVNGIRSITNYYPWSKHKDYKQVLDTLNADIICFQETKITLDKLDSSLAIVPGYDAYFSSSRGKGGYAGVVIYVKTSVIRPIAAEEGISGILNEVPANAKSKDVTTAGIGPSIISEFTTEELLEIDSEGRCVILDFGIFVLFNVYCVHESSQGRLPYKLRFYNILQRRAEALLDSGREVIIVGDLNVTHRVIDHCDPQKSIKEHGLKSFGDHPARKWLDSWISPNGPMIDLCRKFHPDEEGLFTCWNTLINARPINYGTRLDYILVSEGLTKWFKSCNVEQDIMGSDHCPVSCELFDEIYEGDNKLSLLKENTLMTLTPKLCAKNLVRFSGKQQTLKSFFIKQEIKEKEAQERKSVKTSNDNIVENIPETLTSNTIPTDSSIDISEGLKEQSEIKRKSGQASVIKVQKAKANSSKLIKEKSSKAQAKSKLSYPTNQVSLISLFKKASQDTPPEKKLEEVTKSIELKDSQGLQEKSTISENISDSSNSFEESLDDIINNVEDECIEVSSSNNKSDIQSQWNALFKPRPIPNCIGHGEPCKEYTVNKPGINQGRRFYLCSRPVGNSQESRCKFFEWTNGNKLKLSKSVKRYSDQKQDNGLNKKKRDF</sequence>
<feature type="domain" description="GRF-type" evidence="14">
    <location>
        <begin position="537"/>
        <end position="584"/>
    </location>
</feature>
<dbReference type="InterPro" id="IPR004808">
    <property type="entry name" value="AP_endonuc_1"/>
</dbReference>
<evidence type="ECO:0000256" key="2">
    <source>
        <dbReference type="ARBA" id="ARBA00007092"/>
    </source>
</evidence>
<dbReference type="OrthoDB" id="391817at2759"/>
<protein>
    <recommendedName>
        <fullName evidence="13">DNA-(apurinic or apyrimidinic site) endonuclease</fullName>
        <ecNumber evidence="13">3.1.-.-</ecNumber>
    </recommendedName>
</protein>
<dbReference type="HOGENOM" id="CLU_010374_2_0_1"/>
<comment type="caution">
    <text evidence="15">The sequence shown here is derived from an EMBL/GenBank/DDBJ whole genome shotgun (WGS) entry which is preliminary data.</text>
</comment>
<keyword evidence="10" id="KW-0464">Manganese</keyword>
<dbReference type="NCBIfam" id="TIGR00633">
    <property type="entry name" value="xth"/>
    <property type="match status" value="1"/>
</dbReference>
<feature type="site" description="Transition state stabilizer" evidence="11">
    <location>
        <position position="192"/>
    </location>
</feature>
<dbReference type="AlphaFoldDB" id="A0A015K0U4"/>
<feature type="active site" description="Proton donor/acceptor" evidence="9">
    <location>
        <position position="190"/>
    </location>
</feature>
<evidence type="ECO:0000313" key="15">
    <source>
        <dbReference type="EMBL" id="EXX75407.1"/>
    </source>
</evidence>
<evidence type="ECO:0000256" key="13">
    <source>
        <dbReference type="RuleBase" id="RU362131"/>
    </source>
</evidence>
<organism evidence="15 16">
    <name type="scientific">Rhizophagus irregularis (strain DAOM 197198w)</name>
    <name type="common">Glomus intraradices</name>
    <dbReference type="NCBI Taxonomy" id="1432141"/>
    <lineage>
        <taxon>Eukaryota</taxon>
        <taxon>Fungi</taxon>
        <taxon>Fungi incertae sedis</taxon>
        <taxon>Mucoromycota</taxon>
        <taxon>Glomeromycotina</taxon>
        <taxon>Glomeromycetes</taxon>
        <taxon>Glomerales</taxon>
        <taxon>Glomeraceae</taxon>
        <taxon>Rhizophagus</taxon>
    </lineage>
</organism>
<comment type="cofactor">
    <cofactor evidence="1">
        <name>Mn(2+)</name>
        <dbReference type="ChEBI" id="CHEBI:29035"/>
    </cofactor>
</comment>
<evidence type="ECO:0000256" key="12">
    <source>
        <dbReference type="PROSITE-ProRule" id="PRU01343"/>
    </source>
</evidence>
<evidence type="ECO:0000256" key="11">
    <source>
        <dbReference type="PIRSR" id="PIRSR604808-3"/>
    </source>
</evidence>
<evidence type="ECO:0000256" key="4">
    <source>
        <dbReference type="ARBA" id="ARBA00022771"/>
    </source>
</evidence>
<dbReference type="PANTHER" id="PTHR22748:SF4">
    <property type="entry name" value="DNA-(APURINIC OR APYRIMIDINIC SITE) ENDONUCLEASE 2"/>
    <property type="match status" value="1"/>
</dbReference>
<dbReference type="FunFam" id="3.60.10.10:FF:000079">
    <property type="entry name" value="DNA-(apurinic or apyrimidinic site) lyase"/>
    <property type="match status" value="1"/>
</dbReference>
<feature type="binding site" evidence="10">
    <location>
        <position position="190"/>
    </location>
    <ligand>
        <name>Mg(2+)</name>
        <dbReference type="ChEBI" id="CHEBI:18420"/>
        <label>1</label>
    </ligand>
</feature>
<dbReference type="PANTHER" id="PTHR22748">
    <property type="entry name" value="AP ENDONUCLEASE"/>
    <property type="match status" value="1"/>
</dbReference>
<name>A0A015K0U4_RHIIW</name>
<keyword evidence="16" id="KW-1185">Reference proteome</keyword>
<accession>A0A015K0U4</accession>
<feature type="site" description="Important for catalytic activity" evidence="11">
    <location>
        <position position="268"/>
    </location>
</feature>
<dbReference type="Proteomes" id="UP000022910">
    <property type="component" value="Unassembled WGS sequence"/>
</dbReference>
<feature type="active site" evidence="9">
    <location>
        <position position="151"/>
    </location>
</feature>
<keyword evidence="7 10" id="KW-0460">Magnesium</keyword>
<feature type="binding site" evidence="10">
    <location>
        <position position="42"/>
    </location>
    <ligand>
        <name>Mg(2+)</name>
        <dbReference type="ChEBI" id="CHEBI:18420"/>
        <label>1</label>
    </ligand>
</feature>
<evidence type="ECO:0000256" key="7">
    <source>
        <dbReference type="ARBA" id="ARBA00022842"/>
    </source>
</evidence>
<keyword evidence="3 10" id="KW-0479">Metal-binding</keyword>
<dbReference type="OMA" id="SIANCDV"/>
<dbReference type="GO" id="GO:0008311">
    <property type="term" value="F:double-stranded DNA 3'-5' DNA exonuclease activity"/>
    <property type="evidence" value="ECO:0007669"/>
    <property type="project" value="TreeGrafter"/>
</dbReference>
<dbReference type="InterPro" id="IPR010666">
    <property type="entry name" value="Znf_GRF"/>
</dbReference>
<evidence type="ECO:0000256" key="5">
    <source>
        <dbReference type="ARBA" id="ARBA00022801"/>
    </source>
</evidence>
<dbReference type="EMBL" id="JEMT01012435">
    <property type="protein sequence ID" value="EXX75407.1"/>
    <property type="molecule type" value="Genomic_DNA"/>
</dbReference>
<feature type="site" description="Interaction with DNA substrate" evidence="11">
    <location>
        <position position="294"/>
    </location>
</feature>
<dbReference type="CDD" id="cd09088">
    <property type="entry name" value="Ape2-like_AP-endo"/>
    <property type="match status" value="1"/>
</dbReference>
<dbReference type="PROSITE" id="PS51999">
    <property type="entry name" value="ZF_GRF"/>
    <property type="match status" value="1"/>
</dbReference>
<feature type="binding site" evidence="10">
    <location>
        <position position="294"/>
    </location>
    <ligand>
        <name>Mg(2+)</name>
        <dbReference type="ChEBI" id="CHEBI:18420"/>
        <label>1</label>
    </ligand>
</feature>
<comment type="similarity">
    <text evidence="2 13">Belongs to the DNA repair enzymes AP/ExoA family.</text>
</comment>
<dbReference type="Pfam" id="PF03372">
    <property type="entry name" value="Exo_endo_phos"/>
    <property type="match status" value="1"/>
</dbReference>
<dbReference type="STRING" id="1432141.A0A015K0U4"/>
<dbReference type="SUPFAM" id="SSF56219">
    <property type="entry name" value="DNase I-like"/>
    <property type="match status" value="1"/>
</dbReference>
<evidence type="ECO:0000256" key="10">
    <source>
        <dbReference type="PIRSR" id="PIRSR604808-2"/>
    </source>
</evidence>
<keyword evidence="6" id="KW-0862">Zinc</keyword>
<keyword evidence="4 12" id="KW-0863">Zinc-finger</keyword>
<dbReference type="GO" id="GO:0005634">
    <property type="term" value="C:nucleus"/>
    <property type="evidence" value="ECO:0007669"/>
    <property type="project" value="TreeGrafter"/>
</dbReference>
<reference evidence="15 16" key="1">
    <citation type="submission" date="2014-02" db="EMBL/GenBank/DDBJ databases">
        <title>Single nucleus genome sequencing reveals high similarity among nuclei of an endomycorrhizal fungus.</title>
        <authorList>
            <person name="Lin K."/>
            <person name="Geurts R."/>
            <person name="Zhang Z."/>
            <person name="Limpens E."/>
            <person name="Saunders D.G."/>
            <person name="Mu D."/>
            <person name="Pang E."/>
            <person name="Cao H."/>
            <person name="Cha H."/>
            <person name="Lin T."/>
            <person name="Zhou Q."/>
            <person name="Shang Y."/>
            <person name="Li Y."/>
            <person name="Ivanov S."/>
            <person name="Sharma T."/>
            <person name="Velzen R.V."/>
            <person name="Ruijter N.D."/>
            <person name="Aanen D.K."/>
            <person name="Win J."/>
            <person name="Kamoun S."/>
            <person name="Bisseling T."/>
            <person name="Huang S."/>
        </authorList>
    </citation>
    <scope>NUCLEOTIDE SEQUENCE [LARGE SCALE GENOMIC DNA]</scope>
    <source>
        <strain evidence="16">DAOM197198w</strain>
    </source>
</reference>
<keyword evidence="13" id="KW-0227">DNA damage</keyword>
<dbReference type="Pfam" id="PF06839">
    <property type="entry name" value="Zn_ribbon_GRF"/>
    <property type="match status" value="1"/>
</dbReference>
<comment type="cofactor">
    <cofactor evidence="10 13">
        <name>Mg(2+)</name>
        <dbReference type="ChEBI" id="CHEBI:18420"/>
    </cofactor>
    <cofactor evidence="10 13">
        <name>Mn(2+)</name>
        <dbReference type="ChEBI" id="CHEBI:29035"/>
    </cofactor>
    <text evidence="10 13">Probably binds two magnesium or manganese ions per subunit.</text>
</comment>
<evidence type="ECO:0000256" key="9">
    <source>
        <dbReference type="PIRSR" id="PIRSR604808-1"/>
    </source>
</evidence>
<evidence type="ECO:0000256" key="1">
    <source>
        <dbReference type="ARBA" id="ARBA00001936"/>
    </source>
</evidence>
<dbReference type="GO" id="GO:0016829">
    <property type="term" value="F:lyase activity"/>
    <property type="evidence" value="ECO:0007669"/>
    <property type="project" value="UniProtKB-KW"/>
</dbReference>
<evidence type="ECO:0000256" key="3">
    <source>
        <dbReference type="ARBA" id="ARBA00022723"/>
    </source>
</evidence>
<evidence type="ECO:0000256" key="6">
    <source>
        <dbReference type="ARBA" id="ARBA00022833"/>
    </source>
</evidence>